<keyword evidence="9" id="KW-1185">Reference proteome</keyword>
<evidence type="ECO:0000313" key="8">
    <source>
        <dbReference type="EMBL" id="SFK59391.1"/>
    </source>
</evidence>
<dbReference type="AlphaFoldDB" id="A0A1I4AU43"/>
<proteinExistence type="predicted"/>
<feature type="transmembrane region" description="Helical" evidence="6">
    <location>
        <begin position="37"/>
        <end position="59"/>
    </location>
</feature>
<feature type="transmembrane region" description="Helical" evidence="6">
    <location>
        <begin position="66"/>
        <end position="89"/>
    </location>
</feature>
<evidence type="ECO:0000256" key="4">
    <source>
        <dbReference type="ARBA" id="ARBA00022989"/>
    </source>
</evidence>
<name>A0A1I4AU43_9ACTN</name>
<evidence type="ECO:0000256" key="3">
    <source>
        <dbReference type="ARBA" id="ARBA00022692"/>
    </source>
</evidence>
<evidence type="ECO:0000256" key="2">
    <source>
        <dbReference type="ARBA" id="ARBA00022475"/>
    </source>
</evidence>
<dbReference type="EMBL" id="FOSW01000002">
    <property type="protein sequence ID" value="SFK59391.1"/>
    <property type="molecule type" value="Genomic_DNA"/>
</dbReference>
<organism evidence="8 9">
    <name type="scientific">Geodermatophilus ruber</name>
    <dbReference type="NCBI Taxonomy" id="504800"/>
    <lineage>
        <taxon>Bacteria</taxon>
        <taxon>Bacillati</taxon>
        <taxon>Actinomycetota</taxon>
        <taxon>Actinomycetes</taxon>
        <taxon>Geodermatophilales</taxon>
        <taxon>Geodermatophilaceae</taxon>
        <taxon>Geodermatophilus</taxon>
    </lineage>
</organism>
<keyword evidence="3 6" id="KW-0812">Transmembrane</keyword>
<protein>
    <submittedName>
        <fullName evidence="8">Integral membrane protein</fullName>
    </submittedName>
</protein>
<dbReference type="InterPro" id="IPR023845">
    <property type="entry name" value="DUF3817_TM"/>
</dbReference>
<evidence type="ECO:0000259" key="7">
    <source>
        <dbReference type="Pfam" id="PF12823"/>
    </source>
</evidence>
<sequence>MAAEPTAATAGRASALPRALARRVGQRIPAALLRYRVMAWIVGVLLIALILVAVPLKYFGGIDSPVAVIGTLHGWLYAIFFVTACDLALRARWTLKGSVLVLLAGTVPILSFVAERFATRKTRAGERV</sequence>
<dbReference type="PANTHER" id="PTHR40077:SF2">
    <property type="entry name" value="MEMBRANE PROTEIN"/>
    <property type="match status" value="1"/>
</dbReference>
<accession>A0A1I4AU43</accession>
<dbReference type="OrthoDB" id="9342687at2"/>
<dbReference type="Proteomes" id="UP000199152">
    <property type="component" value="Unassembled WGS sequence"/>
</dbReference>
<dbReference type="STRING" id="504800.SAMN04488085_102378"/>
<comment type="subcellular location">
    <subcellularLocation>
        <location evidence="1">Cell membrane</location>
        <topology evidence="1">Multi-pass membrane protein</topology>
    </subcellularLocation>
</comment>
<evidence type="ECO:0000256" key="1">
    <source>
        <dbReference type="ARBA" id="ARBA00004651"/>
    </source>
</evidence>
<dbReference type="InParanoid" id="A0A1I4AU43"/>
<reference evidence="8 9" key="1">
    <citation type="submission" date="2016-10" db="EMBL/GenBank/DDBJ databases">
        <authorList>
            <person name="de Groot N.N."/>
        </authorList>
    </citation>
    <scope>NUCLEOTIDE SEQUENCE [LARGE SCALE GENOMIC DNA]</scope>
    <source>
        <strain evidence="8 9">DSM 45317</strain>
    </source>
</reference>
<dbReference type="GO" id="GO:0005886">
    <property type="term" value="C:plasma membrane"/>
    <property type="evidence" value="ECO:0007669"/>
    <property type="project" value="UniProtKB-SubCell"/>
</dbReference>
<feature type="transmembrane region" description="Helical" evidence="6">
    <location>
        <begin position="95"/>
        <end position="114"/>
    </location>
</feature>
<dbReference type="PANTHER" id="PTHR40077">
    <property type="entry name" value="MEMBRANE PROTEIN-RELATED"/>
    <property type="match status" value="1"/>
</dbReference>
<evidence type="ECO:0000256" key="5">
    <source>
        <dbReference type="ARBA" id="ARBA00023136"/>
    </source>
</evidence>
<evidence type="ECO:0000313" key="9">
    <source>
        <dbReference type="Proteomes" id="UP000199152"/>
    </source>
</evidence>
<keyword evidence="2" id="KW-1003">Cell membrane</keyword>
<dbReference type="Pfam" id="PF12823">
    <property type="entry name" value="DUF3817"/>
    <property type="match status" value="1"/>
</dbReference>
<keyword evidence="5 6" id="KW-0472">Membrane</keyword>
<dbReference type="RefSeq" id="WP_091321681.1">
    <property type="nucleotide sequence ID" value="NZ_FOSW01000002.1"/>
</dbReference>
<evidence type="ECO:0000256" key="6">
    <source>
        <dbReference type="SAM" id="Phobius"/>
    </source>
</evidence>
<feature type="domain" description="DUF3817" evidence="7">
    <location>
        <begin position="33"/>
        <end position="120"/>
    </location>
</feature>
<dbReference type="NCBIfam" id="TIGR03954">
    <property type="entry name" value="integ_memb_HG"/>
    <property type="match status" value="1"/>
</dbReference>
<keyword evidence="4 6" id="KW-1133">Transmembrane helix</keyword>
<gene>
    <name evidence="8" type="ORF">SAMN04488085_102378</name>
</gene>